<evidence type="ECO:0000313" key="4">
    <source>
        <dbReference type="Proteomes" id="UP000182737"/>
    </source>
</evidence>
<accession>A0A1I3IMB5</accession>
<reference evidence="4" key="1">
    <citation type="submission" date="2016-10" db="EMBL/GenBank/DDBJ databases">
        <authorList>
            <person name="Varghese N."/>
            <person name="Submissions S."/>
        </authorList>
    </citation>
    <scope>NUCLEOTIDE SEQUENCE [LARGE SCALE GENOMIC DNA]</scope>
    <source>
        <strain evidence="4">XBD1002</strain>
    </source>
</reference>
<feature type="signal peptide" evidence="2">
    <location>
        <begin position="1"/>
        <end position="22"/>
    </location>
</feature>
<dbReference type="AlphaFoldDB" id="A0A1I3IMB5"/>
<proteinExistence type="predicted"/>
<evidence type="ECO:0008006" key="5">
    <source>
        <dbReference type="Google" id="ProtNLM"/>
    </source>
</evidence>
<feature type="compositionally biased region" description="Acidic residues" evidence="1">
    <location>
        <begin position="346"/>
        <end position="363"/>
    </location>
</feature>
<sequence>MIFKKFKFFAVLCALCIIFLMASCATSVNVKLTRPAQLDLNGARTVAVLPFKPYSYYREYDVNIGRQIIINTFYQIFDIRDPDEQLALDSLRTQIERGLMDSPYIKLVSSDSVERALRKGTLNPADVYLTGGVSYFDVDDRRIEERKLIKAANGNQKAEYAIVAYWKREVSFVFRYQIVDSSTDTIIATGDYRCNTTSSSYESRKALPSAYSLLDSDIRKAARKILQELQPYTVTKTIKLLEPKTKDKALKERMKIVDEMAENSQIEKASAEFSKIYEETGLLEAGYNAAILQEALGNLSKAEQMMTALYNEYPDNRVAKGLSDIQYEIKMANKLKKQIDATEASGDLDDFDEDSEDLGDLDF</sequence>
<keyword evidence="4" id="KW-1185">Reference proteome</keyword>
<dbReference type="EMBL" id="FORI01000002">
    <property type="protein sequence ID" value="SFI49135.1"/>
    <property type="molecule type" value="Genomic_DNA"/>
</dbReference>
<gene>
    <name evidence="3" type="ORF">SAMN04487775_1027</name>
</gene>
<evidence type="ECO:0000256" key="1">
    <source>
        <dbReference type="SAM" id="MobiDB-lite"/>
    </source>
</evidence>
<feature type="chain" id="PRO_5010285961" description="Curli production assembly/transport component CsgG" evidence="2">
    <location>
        <begin position="23"/>
        <end position="363"/>
    </location>
</feature>
<dbReference type="RefSeq" id="WP_074930293.1">
    <property type="nucleotide sequence ID" value="NZ_FORI01000002.1"/>
</dbReference>
<keyword evidence="2" id="KW-0732">Signal</keyword>
<dbReference type="PROSITE" id="PS51257">
    <property type="entry name" value="PROKAR_LIPOPROTEIN"/>
    <property type="match status" value="1"/>
</dbReference>
<dbReference type="Proteomes" id="UP000182737">
    <property type="component" value="Unassembled WGS sequence"/>
</dbReference>
<evidence type="ECO:0000313" key="3">
    <source>
        <dbReference type="EMBL" id="SFI49135.1"/>
    </source>
</evidence>
<dbReference type="OrthoDB" id="358319at2"/>
<organism evidence="3 4">
    <name type="scientific">Treponema bryantii</name>
    <dbReference type="NCBI Taxonomy" id="163"/>
    <lineage>
        <taxon>Bacteria</taxon>
        <taxon>Pseudomonadati</taxon>
        <taxon>Spirochaetota</taxon>
        <taxon>Spirochaetia</taxon>
        <taxon>Spirochaetales</taxon>
        <taxon>Treponemataceae</taxon>
        <taxon>Treponema</taxon>
    </lineage>
</organism>
<protein>
    <recommendedName>
        <fullName evidence="5">Curli production assembly/transport component CsgG</fullName>
    </recommendedName>
</protein>
<name>A0A1I3IMB5_9SPIR</name>
<feature type="region of interest" description="Disordered" evidence="1">
    <location>
        <begin position="343"/>
        <end position="363"/>
    </location>
</feature>
<evidence type="ECO:0000256" key="2">
    <source>
        <dbReference type="SAM" id="SignalP"/>
    </source>
</evidence>